<proteinExistence type="predicted"/>
<accession>A0A101HHG1</accession>
<evidence type="ECO:0000313" key="1">
    <source>
        <dbReference type="EMBL" id="KUK76708.1"/>
    </source>
</evidence>
<evidence type="ECO:0000313" key="2">
    <source>
        <dbReference type="Proteomes" id="UP000053904"/>
    </source>
</evidence>
<protein>
    <submittedName>
        <fullName evidence="1">Uncharacterized protein</fullName>
    </submittedName>
</protein>
<comment type="caution">
    <text evidence="1">The sequence shown here is derived from an EMBL/GenBank/DDBJ whole genome shotgun (WGS) entry which is preliminary data.</text>
</comment>
<sequence>MPMSLRIPKQKENMIKKAALKEKKTKTAFVIEAIDEKLGLVRNRESALRNFAGWLTNKEAEELRHATKIFETIEEGDWK</sequence>
<dbReference type="AlphaFoldDB" id="A0A101HHG1"/>
<reference evidence="2" key="1">
    <citation type="journal article" date="2015" name="MBio">
        <title>Genome-Resolved Metagenomic Analysis Reveals Roles for Candidate Phyla and Other Microbial Community Members in Biogeochemical Transformations in Oil Reservoirs.</title>
        <authorList>
            <person name="Hu P."/>
            <person name="Tom L."/>
            <person name="Singh A."/>
            <person name="Thomas B.C."/>
            <person name="Baker B.J."/>
            <person name="Piceno Y.M."/>
            <person name="Andersen G.L."/>
            <person name="Banfield J.F."/>
        </authorList>
    </citation>
    <scope>NUCLEOTIDE SEQUENCE [LARGE SCALE GENOMIC DNA]</scope>
</reference>
<organism evidence="1 2">
    <name type="scientific">candidate division WS6 bacterium 34_10</name>
    <dbReference type="NCBI Taxonomy" id="1641389"/>
    <lineage>
        <taxon>Bacteria</taxon>
        <taxon>Candidatus Dojkabacteria</taxon>
    </lineage>
</organism>
<name>A0A101HHG1_9BACT</name>
<gene>
    <name evidence="1" type="ORF">XD93_0758</name>
</gene>
<dbReference type="EMBL" id="LGGO01000113">
    <property type="protein sequence ID" value="KUK76708.1"/>
    <property type="molecule type" value="Genomic_DNA"/>
</dbReference>
<dbReference type="PATRIC" id="fig|1641389.3.peg.906"/>
<dbReference type="Proteomes" id="UP000053904">
    <property type="component" value="Unassembled WGS sequence"/>
</dbReference>